<evidence type="ECO:0000256" key="7">
    <source>
        <dbReference type="ARBA" id="ARBA00022676"/>
    </source>
</evidence>
<organism evidence="12 13">
    <name type="scientific">Hominenteromicrobium mulieris</name>
    <dbReference type="NCBI Taxonomy" id="2885357"/>
    <lineage>
        <taxon>Bacteria</taxon>
        <taxon>Bacillati</taxon>
        <taxon>Bacillota</taxon>
        <taxon>Clostridia</taxon>
        <taxon>Eubacteriales</taxon>
        <taxon>Oscillospiraceae</taxon>
        <taxon>Hominenteromicrobium</taxon>
    </lineage>
</organism>
<dbReference type="RefSeq" id="WP_308448695.1">
    <property type="nucleotide sequence ID" value="NZ_JAJEQC010000002.1"/>
</dbReference>
<evidence type="ECO:0000259" key="11">
    <source>
        <dbReference type="SMART" id="SM00941"/>
    </source>
</evidence>
<evidence type="ECO:0000256" key="6">
    <source>
        <dbReference type="ARBA" id="ARBA00014680"/>
    </source>
</evidence>
<proteinExistence type="inferred from homology"/>
<reference evidence="12" key="1">
    <citation type="submission" date="2021-10" db="EMBL/GenBank/DDBJ databases">
        <title>Anaerobic single-cell dispensing facilitates the cultivation of human gut bacteria.</title>
        <authorList>
            <person name="Afrizal A."/>
        </authorList>
    </citation>
    <scope>NUCLEOTIDE SEQUENCE</scope>
    <source>
        <strain evidence="12">CLA-AA-H250</strain>
    </source>
</reference>
<name>A0AAE3AK38_9FIRM</name>
<dbReference type="SUPFAM" id="SSF47648">
    <property type="entry name" value="Nucleoside phosphorylase/phosphoribosyltransferase N-terminal domain"/>
    <property type="match status" value="1"/>
</dbReference>
<gene>
    <name evidence="12" type="ORF">LKD31_03085</name>
</gene>
<dbReference type="EMBL" id="JAJEQC010000002">
    <property type="protein sequence ID" value="MCC2135998.1"/>
    <property type="molecule type" value="Genomic_DNA"/>
</dbReference>
<dbReference type="InterPro" id="IPR000312">
    <property type="entry name" value="Glycosyl_Trfase_fam3"/>
</dbReference>
<dbReference type="InterPro" id="IPR035902">
    <property type="entry name" value="Nuc_phospho_transferase"/>
</dbReference>
<dbReference type="PANTHER" id="PTHR10515:SF0">
    <property type="entry name" value="THYMIDINE PHOSPHORYLASE"/>
    <property type="match status" value="1"/>
</dbReference>
<evidence type="ECO:0000313" key="13">
    <source>
        <dbReference type="Proteomes" id="UP001199424"/>
    </source>
</evidence>
<dbReference type="SUPFAM" id="SSF54680">
    <property type="entry name" value="Pyrimidine nucleoside phosphorylase C-terminal domain"/>
    <property type="match status" value="1"/>
</dbReference>
<dbReference type="SMART" id="SM00941">
    <property type="entry name" value="PYNP_C"/>
    <property type="match status" value="1"/>
</dbReference>
<evidence type="ECO:0000256" key="3">
    <source>
        <dbReference type="ARBA" id="ARBA00006915"/>
    </source>
</evidence>
<evidence type="ECO:0000256" key="4">
    <source>
        <dbReference type="ARBA" id="ARBA00011738"/>
    </source>
</evidence>
<protein>
    <recommendedName>
        <fullName evidence="6">Pyrimidine-nucleoside phosphorylase</fullName>
        <ecNumber evidence="5">2.4.2.2</ecNumber>
    </recommendedName>
</protein>
<dbReference type="GO" id="GO:0005829">
    <property type="term" value="C:cytosol"/>
    <property type="evidence" value="ECO:0007669"/>
    <property type="project" value="TreeGrafter"/>
</dbReference>
<dbReference type="Gene3D" id="1.20.970.10">
    <property type="entry name" value="Transferase, Pyrimidine Nucleoside Phosphorylase, Chain C"/>
    <property type="match status" value="1"/>
</dbReference>
<evidence type="ECO:0000256" key="1">
    <source>
        <dbReference type="ARBA" id="ARBA00001066"/>
    </source>
</evidence>
<comment type="catalytic activity">
    <reaction evidence="10">
        <text>thymidine + phosphate = 2-deoxy-alpha-D-ribose 1-phosphate + thymine</text>
        <dbReference type="Rhea" id="RHEA:16037"/>
        <dbReference type="ChEBI" id="CHEBI:17748"/>
        <dbReference type="ChEBI" id="CHEBI:17821"/>
        <dbReference type="ChEBI" id="CHEBI:43474"/>
        <dbReference type="ChEBI" id="CHEBI:57259"/>
        <dbReference type="EC" id="2.4.2.2"/>
    </reaction>
</comment>
<comment type="catalytic activity">
    <reaction evidence="9">
        <text>uridine + phosphate = alpha-D-ribose 1-phosphate + uracil</text>
        <dbReference type="Rhea" id="RHEA:24388"/>
        <dbReference type="ChEBI" id="CHEBI:16704"/>
        <dbReference type="ChEBI" id="CHEBI:17568"/>
        <dbReference type="ChEBI" id="CHEBI:43474"/>
        <dbReference type="ChEBI" id="CHEBI:57720"/>
        <dbReference type="EC" id="2.4.2.2"/>
    </reaction>
</comment>
<comment type="subunit">
    <text evidence="4">Homodimer.</text>
</comment>
<dbReference type="Proteomes" id="UP001199424">
    <property type="component" value="Unassembled WGS sequence"/>
</dbReference>
<evidence type="ECO:0000256" key="2">
    <source>
        <dbReference type="ARBA" id="ARBA00003877"/>
    </source>
</evidence>
<comment type="function">
    <text evidence="2">Catalyzes phosphorolysis of the pyrimidine nucleosides uridine, thymidine and 2'-deoxyuridine with the formation of the corresponding pyrimidine base and ribose-1-phosphate.</text>
</comment>
<keyword evidence="8 12" id="KW-0808">Transferase</keyword>
<dbReference type="InterPro" id="IPR017459">
    <property type="entry name" value="Glycosyl_Trfase_fam3_N_dom"/>
</dbReference>
<comment type="caution">
    <text evidence="12">The sequence shown here is derived from an EMBL/GenBank/DDBJ whole genome shotgun (WGS) entry which is preliminary data.</text>
</comment>
<evidence type="ECO:0000313" key="12">
    <source>
        <dbReference type="EMBL" id="MCC2135998.1"/>
    </source>
</evidence>
<dbReference type="NCBIfam" id="NF004490">
    <property type="entry name" value="PRK05820.1"/>
    <property type="match status" value="1"/>
</dbReference>
<accession>A0AAE3AK38</accession>
<dbReference type="Pfam" id="PF00591">
    <property type="entry name" value="Glycos_transf_3"/>
    <property type="match status" value="1"/>
</dbReference>
<dbReference type="PROSITE" id="PS00647">
    <property type="entry name" value="THYMID_PHOSPHORYLASE"/>
    <property type="match status" value="1"/>
</dbReference>
<evidence type="ECO:0000256" key="8">
    <source>
        <dbReference type="ARBA" id="ARBA00022679"/>
    </source>
</evidence>
<dbReference type="FunFam" id="3.40.1030.10:FF:000003">
    <property type="entry name" value="Pyrimidine-nucleoside phosphorylase"/>
    <property type="match status" value="1"/>
</dbReference>
<dbReference type="Pfam" id="PF07831">
    <property type="entry name" value="PYNP_C"/>
    <property type="match status" value="1"/>
</dbReference>
<comment type="catalytic activity">
    <reaction evidence="1">
        <text>2'-deoxyuridine + phosphate = 2-deoxy-alpha-D-ribose 1-phosphate + uracil</text>
        <dbReference type="Rhea" id="RHEA:22824"/>
        <dbReference type="ChEBI" id="CHEBI:16450"/>
        <dbReference type="ChEBI" id="CHEBI:17568"/>
        <dbReference type="ChEBI" id="CHEBI:43474"/>
        <dbReference type="ChEBI" id="CHEBI:57259"/>
        <dbReference type="EC" id="2.4.2.2"/>
    </reaction>
</comment>
<comment type="similarity">
    <text evidence="3">Belongs to the thymidine/pyrimidine-nucleoside phosphorylase family.</text>
</comment>
<dbReference type="InterPro" id="IPR017872">
    <property type="entry name" value="Pyrmidine_PPase_CS"/>
</dbReference>
<dbReference type="InterPro" id="IPR018090">
    <property type="entry name" value="Pyrmidine_PPas_bac/euk"/>
</dbReference>
<evidence type="ECO:0000256" key="5">
    <source>
        <dbReference type="ARBA" id="ARBA00011889"/>
    </source>
</evidence>
<dbReference type="InterPro" id="IPR036320">
    <property type="entry name" value="Glycosyl_Trfase_fam3_N_dom_sf"/>
</dbReference>
<keyword evidence="7 12" id="KW-0328">Glycosyltransferase</keyword>
<dbReference type="AlphaFoldDB" id="A0AAE3AK38"/>
<dbReference type="GO" id="GO:0006213">
    <property type="term" value="P:pyrimidine nucleoside metabolic process"/>
    <property type="evidence" value="ECO:0007669"/>
    <property type="project" value="InterPro"/>
</dbReference>
<evidence type="ECO:0000256" key="10">
    <source>
        <dbReference type="ARBA" id="ARBA00048525"/>
    </source>
</evidence>
<dbReference type="Gene3D" id="3.90.1170.30">
    <property type="entry name" value="Pyrimidine nucleoside phosphorylase-like, C-terminal domain"/>
    <property type="match status" value="1"/>
</dbReference>
<dbReference type="GO" id="GO:0006206">
    <property type="term" value="P:pyrimidine nucleobase metabolic process"/>
    <property type="evidence" value="ECO:0007669"/>
    <property type="project" value="InterPro"/>
</dbReference>
<sequence length="434" mass="46502">MHILDIIRKKRDGGTLTKDEIEYFVRGCTDGSIPDYQLSALLMAIYLNGMTHEETAELTLAMAHSGDMADLSAIHGVTVDKHSTGGVGDKTSMVIVPVCAACGVKIAKMSGRGLGHTGGTADKLESIPGMRIDLSPEEFTAQINKIGCAMIGQTGELCPADKKLYALRDVTGTVESVPLIASSIMSKKIASGAERILLDVKTGSGAFMKTTEDAITLAEEMVEIAKLSGRRAAALITDMDRPLGHAVGNTLEVLEVLETLHGRGPEDLTEECLELAANMIWLGEQAESLEHARKKAKTALETGKAFEKFCEMAEAQGADVRYLREPERFALSPVRKDVCAPRSGYVVHINAEQVGMASVRLGAGREKADDMLDYGAGIVLKKTVGDAVQKGEVIAELYGASAEKCRDAESVLHGAFRYGDEKTEECSLVLARVE</sequence>
<dbReference type="EC" id="2.4.2.2" evidence="5"/>
<evidence type="ECO:0000256" key="9">
    <source>
        <dbReference type="ARBA" id="ARBA00048453"/>
    </source>
</evidence>
<feature type="domain" description="Pyrimidine nucleoside phosphorylase C-terminal" evidence="11">
    <location>
        <begin position="345"/>
        <end position="419"/>
    </location>
</feature>
<dbReference type="InterPro" id="IPR036566">
    <property type="entry name" value="PYNP-like_C_sf"/>
</dbReference>
<dbReference type="PANTHER" id="PTHR10515">
    <property type="entry name" value="THYMIDINE PHOSPHORYLASE"/>
    <property type="match status" value="1"/>
</dbReference>
<dbReference type="InterPro" id="IPR013102">
    <property type="entry name" value="PYNP_C"/>
</dbReference>
<dbReference type="Pfam" id="PF02885">
    <property type="entry name" value="Glycos_trans_3N"/>
    <property type="match status" value="1"/>
</dbReference>
<dbReference type="GO" id="GO:0004645">
    <property type="term" value="F:1,4-alpha-oligoglucan phosphorylase activity"/>
    <property type="evidence" value="ECO:0007669"/>
    <property type="project" value="InterPro"/>
</dbReference>
<dbReference type="NCBIfam" id="TIGR02644">
    <property type="entry name" value="Y_phosphoryl"/>
    <property type="match status" value="1"/>
</dbReference>
<dbReference type="PIRSF" id="PIRSF000478">
    <property type="entry name" value="TP_PyNP"/>
    <property type="match status" value="1"/>
</dbReference>
<dbReference type="SUPFAM" id="SSF52418">
    <property type="entry name" value="Nucleoside phosphorylase/phosphoribosyltransferase catalytic domain"/>
    <property type="match status" value="1"/>
</dbReference>
<dbReference type="GO" id="GO:0009032">
    <property type="term" value="F:thymidine phosphorylase activity"/>
    <property type="evidence" value="ECO:0007669"/>
    <property type="project" value="TreeGrafter"/>
</dbReference>
<dbReference type="InterPro" id="IPR000053">
    <property type="entry name" value="Thymidine/pyrmidine_PPase"/>
</dbReference>
<keyword evidence="13" id="KW-1185">Reference proteome</keyword>
<dbReference type="Gene3D" id="3.40.1030.10">
    <property type="entry name" value="Nucleoside phosphorylase/phosphoribosyltransferase catalytic domain"/>
    <property type="match status" value="1"/>
</dbReference>